<keyword evidence="9" id="KW-1185">Reference proteome</keyword>
<dbReference type="RefSeq" id="WP_089882431.1">
    <property type="nucleotide sequence ID" value="NZ_FOYS01000005.1"/>
</dbReference>
<dbReference type="GO" id="GO:0051301">
    <property type="term" value="P:cell division"/>
    <property type="evidence" value="ECO:0007669"/>
    <property type="project" value="UniProtKB-KW"/>
</dbReference>
<dbReference type="EMBL" id="FOYS01000005">
    <property type="protein sequence ID" value="SFR64117.1"/>
    <property type="molecule type" value="Genomic_DNA"/>
</dbReference>
<dbReference type="OrthoDB" id="195574at2157"/>
<dbReference type="GO" id="GO:0006260">
    <property type="term" value="P:DNA replication"/>
    <property type="evidence" value="ECO:0007669"/>
    <property type="project" value="UniProtKB-UniRule"/>
</dbReference>
<name>A0A1I6IBJ8_9EURY</name>
<feature type="binding site" evidence="5">
    <location>
        <begin position="76"/>
        <end position="80"/>
    </location>
    <ligand>
        <name>ATP</name>
        <dbReference type="ChEBI" id="CHEBI:30616"/>
    </ligand>
</feature>
<dbReference type="InterPro" id="IPR027417">
    <property type="entry name" value="P-loop_NTPase"/>
</dbReference>
<dbReference type="STRING" id="555875.SAMN04488124_3002"/>
<dbReference type="Gene3D" id="1.10.10.10">
    <property type="entry name" value="Winged helix-like DNA-binding domain superfamily/Winged helix DNA-binding domain"/>
    <property type="match status" value="1"/>
</dbReference>
<accession>A0A1I6IBJ8</accession>
<dbReference type="Pfam" id="PF13401">
    <property type="entry name" value="AAA_22"/>
    <property type="match status" value="1"/>
</dbReference>
<evidence type="ECO:0000259" key="6">
    <source>
        <dbReference type="SMART" id="SM00382"/>
    </source>
</evidence>
<evidence type="ECO:0000256" key="4">
    <source>
        <dbReference type="ARBA" id="ARBA00022840"/>
    </source>
</evidence>
<dbReference type="Pfam" id="PF22703">
    <property type="entry name" value="Cdc6_lid"/>
    <property type="match status" value="1"/>
</dbReference>
<dbReference type="InterPro" id="IPR036390">
    <property type="entry name" value="WH_DNA-bd_sf"/>
</dbReference>
<evidence type="ECO:0000256" key="2">
    <source>
        <dbReference type="ARBA" id="ARBA00022705"/>
    </source>
</evidence>
<dbReference type="FunFam" id="1.10.8.60:FF:000073">
    <property type="entry name" value="ORC1-type DNA replication protein"/>
    <property type="match status" value="1"/>
</dbReference>
<dbReference type="SUPFAM" id="SSF46785">
    <property type="entry name" value="Winged helix' DNA-binding domain"/>
    <property type="match status" value="1"/>
</dbReference>
<dbReference type="InterPro" id="IPR003593">
    <property type="entry name" value="AAA+_ATPase"/>
</dbReference>
<comment type="function">
    <text evidence="5">Involved in regulation of DNA replication.</text>
</comment>
<feature type="domain" description="AAA+ ATPase" evidence="6">
    <location>
        <begin position="64"/>
        <end position="235"/>
    </location>
</feature>
<dbReference type="Proteomes" id="UP000243250">
    <property type="component" value="Unassembled WGS sequence"/>
</dbReference>
<dbReference type="Gene3D" id="1.10.8.60">
    <property type="match status" value="1"/>
</dbReference>
<dbReference type="SMART" id="SM00382">
    <property type="entry name" value="AAA"/>
    <property type="match status" value="1"/>
</dbReference>
<dbReference type="PANTHER" id="PTHR10763">
    <property type="entry name" value="CELL DIVISION CONTROL PROTEIN 6-RELATED"/>
    <property type="match status" value="1"/>
</dbReference>
<protein>
    <recommendedName>
        <fullName evidence="5">ORC1-type DNA replication protein</fullName>
    </recommendedName>
</protein>
<dbReference type="Gene3D" id="3.40.50.300">
    <property type="entry name" value="P-loop containing nucleotide triphosphate hydrolases"/>
    <property type="match status" value="1"/>
</dbReference>
<dbReference type="InterPro" id="IPR014277">
    <property type="entry name" value="Orc1/Cdc6_arc"/>
</dbReference>
<evidence type="ECO:0000256" key="1">
    <source>
        <dbReference type="ARBA" id="ARBA00006184"/>
    </source>
</evidence>
<dbReference type="InterPro" id="IPR049945">
    <property type="entry name" value="AAA_22"/>
</dbReference>
<evidence type="ECO:0000259" key="7">
    <source>
        <dbReference type="SMART" id="SM01074"/>
    </source>
</evidence>
<proteinExistence type="inferred from homology"/>
<evidence type="ECO:0000313" key="9">
    <source>
        <dbReference type="Proteomes" id="UP000243250"/>
    </source>
</evidence>
<keyword evidence="8" id="KW-0131">Cell cycle</keyword>
<evidence type="ECO:0000313" key="8">
    <source>
        <dbReference type="EMBL" id="SFR64117.1"/>
    </source>
</evidence>
<keyword evidence="3 5" id="KW-0547">Nucleotide-binding</keyword>
<feature type="domain" description="Cdc6 C-terminal" evidence="7">
    <location>
        <begin position="319"/>
        <end position="403"/>
    </location>
</feature>
<dbReference type="CDD" id="cd08768">
    <property type="entry name" value="Cdc6_C"/>
    <property type="match status" value="1"/>
</dbReference>
<feature type="binding site" evidence="5">
    <location>
        <position position="237"/>
    </location>
    <ligand>
        <name>ATP</name>
        <dbReference type="ChEBI" id="CHEBI:30616"/>
    </ligand>
</feature>
<dbReference type="InterPro" id="IPR050311">
    <property type="entry name" value="ORC1/CDC6"/>
</dbReference>
<dbReference type="HAMAP" id="MF_01407">
    <property type="entry name" value="ORC1_type_DNA_replic_protein"/>
    <property type="match status" value="1"/>
</dbReference>
<feature type="binding site" evidence="5">
    <location>
        <position position="225"/>
    </location>
    <ligand>
        <name>ATP</name>
        <dbReference type="ChEBI" id="CHEBI:30616"/>
    </ligand>
</feature>
<organism evidence="8 9">
    <name type="scientific">Halogeometricum limi</name>
    <dbReference type="NCBI Taxonomy" id="555875"/>
    <lineage>
        <taxon>Archaea</taxon>
        <taxon>Methanobacteriati</taxon>
        <taxon>Methanobacteriota</taxon>
        <taxon>Stenosarchaea group</taxon>
        <taxon>Halobacteria</taxon>
        <taxon>Halobacteriales</taxon>
        <taxon>Haloferacaceae</taxon>
        <taxon>Halogeometricum</taxon>
    </lineage>
</organism>
<sequence length="426" mass="46534">MTRRNAPVENASVLGDAFSMQQGVFADKSLLDVGHVPAPDHIVARNEEIRRLATALNPALTGGAPSNAFLYGKTGTGKSLCARYATTRIVEAAAENGVDVGRVIVDCSQDDTETRAVRATVRGLNDAEETGVVVPETGLGRSRYYGLLWEVLDARFDVALVVLDEIDCLDDTEYLMQLSRAAEAGKLDRCSVGVVGISNKIKYRNRLEERVKSSLQEREIVFTPYDREALREIIRSRLSAFDDDVVGEDVVSKCACLAAEEHGDARKAINLLRHAGELAASDGSDQLTADHVLDAKNVAERDRMRELIAGGTVQQKATLLAVTSLALVEKTRTFKTPEVYAAYEDICAETGLETLSKRRVHDLLREWEFLEVLEITRTGGGRARGSYLQHRLLEDPSLVRSAFDQSGRFAGVGFASGGTTTTWSNI</sequence>
<evidence type="ECO:0000256" key="3">
    <source>
        <dbReference type="ARBA" id="ARBA00022741"/>
    </source>
</evidence>
<keyword evidence="8" id="KW-0132">Cell division</keyword>
<gene>
    <name evidence="8" type="ORF">SAMN04488124_3002</name>
</gene>
<dbReference type="Pfam" id="PF09079">
    <property type="entry name" value="WHD_Cdc6"/>
    <property type="match status" value="1"/>
</dbReference>
<evidence type="ECO:0000256" key="5">
    <source>
        <dbReference type="HAMAP-Rule" id="MF_01407"/>
    </source>
</evidence>
<comment type="similarity">
    <text evidence="1 5">Belongs to the CDC6/cdc18 family.</text>
</comment>
<dbReference type="NCBIfam" id="TIGR02928">
    <property type="entry name" value="orc1/cdc6 family replication initiation protein"/>
    <property type="match status" value="1"/>
</dbReference>
<dbReference type="PANTHER" id="PTHR10763:SF22">
    <property type="entry name" value="ORC1-TYPE DNA REPLICATION PROTEIN"/>
    <property type="match status" value="1"/>
</dbReference>
<keyword evidence="4 5" id="KW-0067">ATP-binding</keyword>
<dbReference type="SUPFAM" id="SSF52540">
    <property type="entry name" value="P-loop containing nucleoside triphosphate hydrolases"/>
    <property type="match status" value="1"/>
</dbReference>
<dbReference type="GO" id="GO:0005524">
    <property type="term" value="F:ATP binding"/>
    <property type="evidence" value="ECO:0007669"/>
    <property type="project" value="UniProtKB-UniRule"/>
</dbReference>
<dbReference type="InterPro" id="IPR036388">
    <property type="entry name" value="WH-like_DNA-bd_sf"/>
</dbReference>
<reference evidence="9" key="1">
    <citation type="submission" date="2016-10" db="EMBL/GenBank/DDBJ databases">
        <authorList>
            <person name="Varghese N."/>
            <person name="Submissions S."/>
        </authorList>
    </citation>
    <scope>NUCLEOTIDE SEQUENCE [LARGE SCALE GENOMIC DNA]</scope>
    <source>
        <strain evidence="9">CGMCC 1.8711</strain>
    </source>
</reference>
<dbReference type="InterPro" id="IPR055237">
    <property type="entry name" value="Cdc6_lid"/>
</dbReference>
<dbReference type="InterPro" id="IPR015163">
    <property type="entry name" value="Cdc6_C"/>
</dbReference>
<keyword evidence="2 5" id="KW-0235">DNA replication</keyword>
<dbReference type="SMART" id="SM01074">
    <property type="entry name" value="Cdc6_C"/>
    <property type="match status" value="1"/>
</dbReference>
<dbReference type="GO" id="GO:0016887">
    <property type="term" value="F:ATP hydrolysis activity"/>
    <property type="evidence" value="ECO:0007669"/>
    <property type="project" value="InterPro"/>
</dbReference>
<dbReference type="AlphaFoldDB" id="A0A1I6IBJ8"/>